<accession>X0RX00</accession>
<feature type="non-terminal residue" evidence="2">
    <location>
        <position position="1"/>
    </location>
</feature>
<dbReference type="EMBL" id="BARS01003768">
    <property type="protein sequence ID" value="GAF68277.1"/>
    <property type="molecule type" value="Genomic_DNA"/>
</dbReference>
<comment type="caution">
    <text evidence="2">The sequence shown here is derived from an EMBL/GenBank/DDBJ whole genome shotgun (WGS) entry which is preliminary data.</text>
</comment>
<reference evidence="2" key="1">
    <citation type="journal article" date="2014" name="Front. Microbiol.">
        <title>High frequency of phylogenetically diverse reductive dehalogenase-homologous genes in deep subseafloor sedimentary metagenomes.</title>
        <authorList>
            <person name="Kawai M."/>
            <person name="Futagami T."/>
            <person name="Toyoda A."/>
            <person name="Takaki Y."/>
            <person name="Nishi S."/>
            <person name="Hori S."/>
            <person name="Arai W."/>
            <person name="Tsubouchi T."/>
            <person name="Morono Y."/>
            <person name="Uchiyama I."/>
            <person name="Ito T."/>
            <person name="Fujiyama A."/>
            <person name="Inagaki F."/>
            <person name="Takami H."/>
        </authorList>
    </citation>
    <scope>NUCLEOTIDE SEQUENCE</scope>
    <source>
        <strain evidence="2">Expedition CK06-06</strain>
    </source>
</reference>
<evidence type="ECO:0000313" key="2">
    <source>
        <dbReference type="EMBL" id="GAF68277.1"/>
    </source>
</evidence>
<organism evidence="2">
    <name type="scientific">marine sediment metagenome</name>
    <dbReference type="NCBI Taxonomy" id="412755"/>
    <lineage>
        <taxon>unclassified sequences</taxon>
        <taxon>metagenomes</taxon>
        <taxon>ecological metagenomes</taxon>
    </lineage>
</organism>
<proteinExistence type="predicted"/>
<sequence length="50" mass="5214">FVALAQVTPDYSGQGGNKKITVNKYEAQSDGSGVPKMPTIGDAMKEKAGK</sequence>
<evidence type="ECO:0000256" key="1">
    <source>
        <dbReference type="SAM" id="MobiDB-lite"/>
    </source>
</evidence>
<protein>
    <submittedName>
        <fullName evidence="2">Uncharacterized protein</fullName>
    </submittedName>
</protein>
<feature type="region of interest" description="Disordered" evidence="1">
    <location>
        <begin position="28"/>
        <end position="50"/>
    </location>
</feature>
<gene>
    <name evidence="2" type="ORF">S01H1_07304</name>
</gene>
<name>X0RX00_9ZZZZ</name>
<dbReference type="AlphaFoldDB" id="X0RX00"/>